<dbReference type="Proteomes" id="UP000214365">
    <property type="component" value="Unassembled WGS sequence"/>
</dbReference>
<sequence>MSLQFHNYPEARKGPAEPYKREDVSLPVLRGAPLAIGATLIHHVAFLQNHLWHNAGLTNFRKTVKMLNSYAPRFDPTVVPIFSRSDADTQPSLPTPQEQRGASDAGFWTSVDYHQRYLSGDLTPTVVIETLLPLIQRETKPHGKFSIGFLETQVDTVRAAAAASTKRYRDGKPLGPLDGVPVAVKDEVHLKGYKRTLGSKLDFSHGFNATSWCVEKWEEAGAIVIGKTTMHEVGIDTTNNNPNTGTPRNPFNRNYYCGGSSGGSAYALAAGLVPIALGADGGGSIRVPSSYCGVYGLKPTHGRISGAPSPSLAPTVGVYGPMASSIDDLALAYRVLAAPPPADVDGIASEFPNPLTILTSYSQTAKHRTIGLVRPWIDRSEPAVRAIFDHMIKHLQDSKGYRVIDIDIPYLPEGQQAHALTILGELASGIPSSDVSSLLPHTKLLISVSGTKSTGTDYIAAQRMRNLLMCHLSHLFTTHRESGSDLLILTPTVPIPGSEIKGGKRDLTYGISDAMSSTRSMEFVYLANFTGCPAINFPGGYVEETGMPVGLMAMGEWGSEEALLTFVRDTTDVGSLGVEGRLRLPTHRQQQDDDDENASWVDVIGEAERKIKGSNASKL</sequence>
<name>A0A225AGC4_TALAT</name>
<evidence type="ECO:0000259" key="3">
    <source>
        <dbReference type="Pfam" id="PF01425"/>
    </source>
</evidence>
<dbReference type="AlphaFoldDB" id="A0A225AGC4"/>
<comment type="caution">
    <text evidence="4">The sequence shown here is derived from an EMBL/GenBank/DDBJ whole genome shotgun (WGS) entry which is preliminary data.</text>
</comment>
<reference evidence="4 5" key="1">
    <citation type="submission" date="2015-06" db="EMBL/GenBank/DDBJ databases">
        <title>Talaromyces atroroseus IBT 11181 draft genome.</title>
        <authorList>
            <person name="Rasmussen K.B."/>
            <person name="Rasmussen S."/>
            <person name="Petersen B."/>
            <person name="Sicheritz-Ponten T."/>
            <person name="Mortensen U.H."/>
            <person name="Thrane U."/>
        </authorList>
    </citation>
    <scope>NUCLEOTIDE SEQUENCE [LARGE SCALE GENOMIC DNA]</scope>
    <source>
        <strain evidence="4 5">IBT 11181</strain>
    </source>
</reference>
<proteinExistence type="inferred from homology"/>
<dbReference type="Gene3D" id="3.90.1300.10">
    <property type="entry name" value="Amidase signature (AS) domain"/>
    <property type="match status" value="1"/>
</dbReference>
<dbReference type="SUPFAM" id="SSF75304">
    <property type="entry name" value="Amidase signature (AS) enzymes"/>
    <property type="match status" value="1"/>
</dbReference>
<organism evidence="4 5">
    <name type="scientific">Talaromyces atroroseus</name>
    <dbReference type="NCBI Taxonomy" id="1441469"/>
    <lineage>
        <taxon>Eukaryota</taxon>
        <taxon>Fungi</taxon>
        <taxon>Dikarya</taxon>
        <taxon>Ascomycota</taxon>
        <taxon>Pezizomycotina</taxon>
        <taxon>Eurotiomycetes</taxon>
        <taxon>Eurotiomycetidae</taxon>
        <taxon>Eurotiales</taxon>
        <taxon>Trichocomaceae</taxon>
        <taxon>Talaromyces</taxon>
        <taxon>Talaromyces sect. Trachyspermi</taxon>
    </lineage>
</organism>
<dbReference type="PROSITE" id="PS00571">
    <property type="entry name" value="AMIDASES"/>
    <property type="match status" value="1"/>
</dbReference>
<dbReference type="PANTHER" id="PTHR11895:SF67">
    <property type="entry name" value="AMIDASE DOMAIN-CONTAINING PROTEIN"/>
    <property type="match status" value="1"/>
</dbReference>
<dbReference type="GeneID" id="31008372"/>
<dbReference type="PANTHER" id="PTHR11895">
    <property type="entry name" value="TRANSAMIDASE"/>
    <property type="match status" value="1"/>
</dbReference>
<keyword evidence="5" id="KW-1185">Reference proteome</keyword>
<dbReference type="EMBL" id="LFMY01000016">
    <property type="protein sequence ID" value="OKL56058.1"/>
    <property type="molecule type" value="Genomic_DNA"/>
</dbReference>
<feature type="domain" description="Amidase" evidence="3">
    <location>
        <begin position="149"/>
        <end position="564"/>
    </location>
</feature>
<dbReference type="InterPro" id="IPR000120">
    <property type="entry name" value="Amidase"/>
</dbReference>
<evidence type="ECO:0000313" key="5">
    <source>
        <dbReference type="Proteomes" id="UP000214365"/>
    </source>
</evidence>
<protein>
    <recommendedName>
        <fullName evidence="3">Amidase domain-containing protein</fullName>
    </recommendedName>
</protein>
<accession>A0A225AGC4</accession>
<dbReference type="InterPro" id="IPR023631">
    <property type="entry name" value="Amidase_dom"/>
</dbReference>
<gene>
    <name evidence="4" type="ORF">UA08_08616</name>
</gene>
<comment type="similarity">
    <text evidence="1">Belongs to the amidase family.</text>
</comment>
<feature type="compositionally biased region" description="Polar residues" evidence="2">
    <location>
        <begin position="88"/>
        <end position="100"/>
    </location>
</feature>
<dbReference type="RefSeq" id="XP_020116179.1">
    <property type="nucleotide sequence ID" value="XM_020263714.1"/>
</dbReference>
<evidence type="ECO:0000256" key="1">
    <source>
        <dbReference type="ARBA" id="ARBA00009199"/>
    </source>
</evidence>
<dbReference type="InterPro" id="IPR036928">
    <property type="entry name" value="AS_sf"/>
</dbReference>
<dbReference type="Pfam" id="PF01425">
    <property type="entry name" value="Amidase"/>
    <property type="match status" value="1"/>
</dbReference>
<dbReference type="InterPro" id="IPR020556">
    <property type="entry name" value="Amidase_CS"/>
</dbReference>
<evidence type="ECO:0000256" key="2">
    <source>
        <dbReference type="SAM" id="MobiDB-lite"/>
    </source>
</evidence>
<dbReference type="GO" id="GO:0003824">
    <property type="term" value="F:catalytic activity"/>
    <property type="evidence" value="ECO:0007669"/>
    <property type="project" value="InterPro"/>
</dbReference>
<feature type="region of interest" description="Disordered" evidence="2">
    <location>
        <begin position="85"/>
        <end position="104"/>
    </location>
</feature>
<dbReference type="OrthoDB" id="421993at2759"/>
<evidence type="ECO:0000313" key="4">
    <source>
        <dbReference type="EMBL" id="OKL56058.1"/>
    </source>
</evidence>
<dbReference type="STRING" id="1441469.A0A225AGC4"/>